<evidence type="ECO:0000313" key="3">
    <source>
        <dbReference type="Proteomes" id="UP000828390"/>
    </source>
</evidence>
<reference evidence="2" key="1">
    <citation type="journal article" date="2019" name="bioRxiv">
        <title>The Genome of the Zebra Mussel, Dreissena polymorpha: A Resource for Invasive Species Research.</title>
        <authorList>
            <person name="McCartney M.A."/>
            <person name="Auch B."/>
            <person name="Kono T."/>
            <person name="Mallez S."/>
            <person name="Zhang Y."/>
            <person name="Obille A."/>
            <person name="Becker A."/>
            <person name="Abrahante J.E."/>
            <person name="Garbe J."/>
            <person name="Badalamenti J.P."/>
            <person name="Herman A."/>
            <person name="Mangelson H."/>
            <person name="Liachko I."/>
            <person name="Sullivan S."/>
            <person name="Sone E.D."/>
            <person name="Koren S."/>
            <person name="Silverstein K.A.T."/>
            <person name="Beckman K.B."/>
            <person name="Gohl D.M."/>
        </authorList>
    </citation>
    <scope>NUCLEOTIDE SEQUENCE</scope>
    <source>
        <strain evidence="2">Duluth1</strain>
        <tissue evidence="2">Whole animal</tissue>
    </source>
</reference>
<dbReference type="EMBL" id="JAIWYP010000015">
    <property type="protein sequence ID" value="KAH3702384.1"/>
    <property type="molecule type" value="Genomic_DNA"/>
</dbReference>
<keyword evidence="3" id="KW-1185">Reference proteome</keyword>
<sequence>MFTDKECPADTDKTGTDWFPGKIGYMEKSVCTFGTNGWITRYCDMNSDNREPQTSHRNRGKYGTADGRRCRNNTLDSPLGLGQNNIEPQRYTHSFLDVANTLFDEKIESTWNVLVNQTRTGADSIVNLVDRFLSNMVKQSNGPIHNHTFIKSNLFVAISKTPDCSIVNFPSDTFVDYRKDNRDDSWAIDRSNNIRVPCMKDQVYSGVVYRNISRVVSLNSASDRKWLKTVNAPVFVRLFIKDNCFNTR</sequence>
<accession>A0A9D3YP82</accession>
<name>A0A9D3YP82_DREPO</name>
<dbReference type="Proteomes" id="UP000828390">
    <property type="component" value="Unassembled WGS sequence"/>
</dbReference>
<protein>
    <submittedName>
        <fullName evidence="2">Uncharacterized protein</fullName>
    </submittedName>
</protein>
<evidence type="ECO:0000256" key="1">
    <source>
        <dbReference type="SAM" id="MobiDB-lite"/>
    </source>
</evidence>
<feature type="region of interest" description="Disordered" evidence="1">
    <location>
        <begin position="46"/>
        <end position="73"/>
    </location>
</feature>
<evidence type="ECO:0000313" key="2">
    <source>
        <dbReference type="EMBL" id="KAH3702384.1"/>
    </source>
</evidence>
<dbReference type="AlphaFoldDB" id="A0A9D3YP82"/>
<reference evidence="2" key="2">
    <citation type="submission" date="2020-11" db="EMBL/GenBank/DDBJ databases">
        <authorList>
            <person name="McCartney M.A."/>
            <person name="Auch B."/>
            <person name="Kono T."/>
            <person name="Mallez S."/>
            <person name="Becker A."/>
            <person name="Gohl D.M."/>
            <person name="Silverstein K.A.T."/>
            <person name="Koren S."/>
            <person name="Bechman K.B."/>
            <person name="Herman A."/>
            <person name="Abrahante J.E."/>
            <person name="Garbe J."/>
        </authorList>
    </citation>
    <scope>NUCLEOTIDE SEQUENCE</scope>
    <source>
        <strain evidence="2">Duluth1</strain>
        <tissue evidence="2">Whole animal</tissue>
    </source>
</reference>
<organism evidence="2 3">
    <name type="scientific">Dreissena polymorpha</name>
    <name type="common">Zebra mussel</name>
    <name type="synonym">Mytilus polymorpha</name>
    <dbReference type="NCBI Taxonomy" id="45954"/>
    <lineage>
        <taxon>Eukaryota</taxon>
        <taxon>Metazoa</taxon>
        <taxon>Spiralia</taxon>
        <taxon>Lophotrochozoa</taxon>
        <taxon>Mollusca</taxon>
        <taxon>Bivalvia</taxon>
        <taxon>Autobranchia</taxon>
        <taxon>Heteroconchia</taxon>
        <taxon>Euheterodonta</taxon>
        <taxon>Imparidentia</taxon>
        <taxon>Neoheterodontei</taxon>
        <taxon>Myida</taxon>
        <taxon>Dreissenoidea</taxon>
        <taxon>Dreissenidae</taxon>
        <taxon>Dreissena</taxon>
    </lineage>
</organism>
<comment type="caution">
    <text evidence="2">The sequence shown here is derived from an EMBL/GenBank/DDBJ whole genome shotgun (WGS) entry which is preliminary data.</text>
</comment>
<gene>
    <name evidence="2" type="ORF">DPMN_077402</name>
</gene>
<proteinExistence type="predicted"/>